<evidence type="ECO:0000256" key="1">
    <source>
        <dbReference type="ARBA" id="ARBA00008791"/>
    </source>
</evidence>
<dbReference type="InterPro" id="IPR006016">
    <property type="entry name" value="UspA"/>
</dbReference>
<dbReference type="Pfam" id="PF00582">
    <property type="entry name" value="Usp"/>
    <property type="match status" value="1"/>
</dbReference>
<evidence type="ECO:0000313" key="3">
    <source>
        <dbReference type="EMBL" id="WOV86802.1"/>
    </source>
</evidence>
<accession>A0ABZ0L576</accession>
<protein>
    <submittedName>
        <fullName evidence="3">Universal stress protein</fullName>
    </submittedName>
</protein>
<gene>
    <name evidence="3" type="ORF">QWT69_13105</name>
</gene>
<evidence type="ECO:0000313" key="4">
    <source>
        <dbReference type="Proteomes" id="UP001303902"/>
    </source>
</evidence>
<comment type="similarity">
    <text evidence="1">Belongs to the universal stress protein A family.</text>
</comment>
<dbReference type="PANTHER" id="PTHR46268">
    <property type="entry name" value="STRESS RESPONSE PROTEIN NHAX"/>
    <property type="match status" value="1"/>
</dbReference>
<proteinExistence type="inferred from homology"/>
<keyword evidence="4" id="KW-1185">Reference proteome</keyword>
<reference evidence="3 4" key="1">
    <citation type="submission" date="2023-06" db="EMBL/GenBank/DDBJ databases">
        <title>Sporosarcina sp. nov., isolated from Korean tranditional fermented seafood 'Jeotgal'.</title>
        <authorList>
            <person name="Yang A.I."/>
            <person name="Shin N.-R."/>
        </authorList>
    </citation>
    <scope>NUCLEOTIDE SEQUENCE [LARGE SCALE GENOMIC DNA]</scope>
    <source>
        <strain evidence="3 4">T2O-4</strain>
    </source>
</reference>
<name>A0ABZ0L576_9BACL</name>
<sequence>MNIAVAIDGSESAISATKHALTLVKYLPDTHLEIIFVTDFNKVEDERLLKNSVEHLNAYQQRNVRPIVKLAEQEGVEPTITLLTGATGPTIIKYVNANEVDHLVIGSNSLNAFKGSVFGDINQKAVKRMRCPVTIVK</sequence>
<dbReference type="RefSeq" id="WP_317966321.1">
    <property type="nucleotide sequence ID" value="NZ_CP129118.1"/>
</dbReference>
<dbReference type="Gene3D" id="3.40.50.620">
    <property type="entry name" value="HUPs"/>
    <property type="match status" value="1"/>
</dbReference>
<dbReference type="EMBL" id="CP129118">
    <property type="protein sequence ID" value="WOV86802.1"/>
    <property type="molecule type" value="Genomic_DNA"/>
</dbReference>
<dbReference type="Proteomes" id="UP001303902">
    <property type="component" value="Chromosome"/>
</dbReference>
<dbReference type="InterPro" id="IPR014729">
    <property type="entry name" value="Rossmann-like_a/b/a_fold"/>
</dbReference>
<dbReference type="CDD" id="cd00293">
    <property type="entry name" value="USP-like"/>
    <property type="match status" value="1"/>
</dbReference>
<evidence type="ECO:0000259" key="2">
    <source>
        <dbReference type="Pfam" id="PF00582"/>
    </source>
</evidence>
<dbReference type="PANTHER" id="PTHR46268:SF6">
    <property type="entry name" value="UNIVERSAL STRESS PROTEIN UP12"/>
    <property type="match status" value="1"/>
</dbReference>
<organism evidence="3 4">
    <name type="scientific">Sporosarcina oncorhynchi</name>
    <dbReference type="NCBI Taxonomy" id="3056444"/>
    <lineage>
        <taxon>Bacteria</taxon>
        <taxon>Bacillati</taxon>
        <taxon>Bacillota</taxon>
        <taxon>Bacilli</taxon>
        <taxon>Bacillales</taxon>
        <taxon>Caryophanaceae</taxon>
        <taxon>Sporosarcina</taxon>
    </lineage>
</organism>
<dbReference type="SUPFAM" id="SSF52402">
    <property type="entry name" value="Adenine nucleotide alpha hydrolases-like"/>
    <property type="match status" value="1"/>
</dbReference>
<feature type="domain" description="UspA" evidence="2">
    <location>
        <begin position="2"/>
        <end position="137"/>
    </location>
</feature>